<dbReference type="GO" id="GO:0008483">
    <property type="term" value="F:transaminase activity"/>
    <property type="evidence" value="ECO:0007669"/>
    <property type="project" value="TreeGrafter"/>
</dbReference>
<dbReference type="PIRSF" id="PIRSF000390">
    <property type="entry name" value="PLP_StrS"/>
    <property type="match status" value="1"/>
</dbReference>
<feature type="active site" description="Proton acceptor" evidence="3">
    <location>
        <position position="185"/>
    </location>
</feature>
<comment type="similarity">
    <text evidence="2 5">Belongs to the DegT/DnrJ/EryC1 family.</text>
</comment>
<organism evidence="6 7">
    <name type="scientific">Candidatus Woesebacteria bacterium RIFCSPHIGHO2_02_FULL_39_13</name>
    <dbReference type="NCBI Taxonomy" id="1802505"/>
    <lineage>
        <taxon>Bacteria</taxon>
        <taxon>Candidatus Woeseibacteriota</taxon>
    </lineage>
</organism>
<name>A0A1F7Z3J7_9BACT</name>
<dbReference type="InterPro" id="IPR015422">
    <property type="entry name" value="PyrdxlP-dep_Trfase_small"/>
</dbReference>
<dbReference type="PANTHER" id="PTHR30244:SF36">
    <property type="entry name" value="3-OXO-GLUCOSE-6-PHOSPHATE:GLUTAMATE AMINOTRANSFERASE"/>
    <property type="match status" value="1"/>
</dbReference>
<evidence type="ECO:0000313" key="7">
    <source>
        <dbReference type="Proteomes" id="UP000177169"/>
    </source>
</evidence>
<evidence type="ECO:0000256" key="3">
    <source>
        <dbReference type="PIRSR" id="PIRSR000390-1"/>
    </source>
</evidence>
<dbReference type="PANTHER" id="PTHR30244">
    <property type="entry name" value="TRANSAMINASE"/>
    <property type="match status" value="1"/>
</dbReference>
<dbReference type="GO" id="GO:0000271">
    <property type="term" value="P:polysaccharide biosynthetic process"/>
    <property type="evidence" value="ECO:0007669"/>
    <property type="project" value="TreeGrafter"/>
</dbReference>
<evidence type="ECO:0000256" key="1">
    <source>
        <dbReference type="ARBA" id="ARBA00022898"/>
    </source>
</evidence>
<evidence type="ECO:0008006" key="8">
    <source>
        <dbReference type="Google" id="ProtNLM"/>
    </source>
</evidence>
<dbReference type="Gene3D" id="3.90.1150.10">
    <property type="entry name" value="Aspartate Aminotransferase, domain 1"/>
    <property type="match status" value="1"/>
</dbReference>
<dbReference type="EMBL" id="MGGR01000019">
    <property type="protein sequence ID" value="OGM33345.1"/>
    <property type="molecule type" value="Genomic_DNA"/>
</dbReference>
<dbReference type="InterPro" id="IPR015421">
    <property type="entry name" value="PyrdxlP-dep_Trfase_major"/>
</dbReference>
<dbReference type="InterPro" id="IPR000653">
    <property type="entry name" value="DegT/StrS_aminotransferase"/>
</dbReference>
<accession>A0A1F7Z3J7</accession>
<sequence>MIRLVDFTKQNRLLNKKLIRAIEKVIDNQKYILGPEVEMFEREFAKYCGAKYTVGVGSGSDALLLSLRALGIKSGAEIITVANTFISTVLPILHVGARPILVDADPNTLSMDISLIEKKITARTKVIIPVHLFGLPVDMDPLLRLAKIFNLSIIEDACQAHGAKYKGRTVGSIGDIGCFSFYPSKNLGAFGDAGAVITNKKYIADSVGLLRNVGQKEKNIHSVIGYNSKLDTIQAAILLTKLPYLSRWIKQRRAIASYYTTNLSGLPLVLPSEPDYALASYHLYVIRTKHRDRLKEYLQKHDIARGIHFPIPIHLQPCMRILGYKKGDFPVSEKVSSEVLSLPLYPEMTKREQDTVILHIKKFFKGN</sequence>
<feature type="modified residue" description="N6-(pyridoxal phosphate)lysine" evidence="4">
    <location>
        <position position="185"/>
    </location>
</feature>
<evidence type="ECO:0000256" key="4">
    <source>
        <dbReference type="PIRSR" id="PIRSR000390-2"/>
    </source>
</evidence>
<dbReference type="SUPFAM" id="SSF53383">
    <property type="entry name" value="PLP-dependent transferases"/>
    <property type="match status" value="1"/>
</dbReference>
<gene>
    <name evidence="6" type="ORF">A3D01_00450</name>
</gene>
<protein>
    <recommendedName>
        <fullName evidence="8">Erythromycin biosynthesis sensory transduction protein eryC1</fullName>
    </recommendedName>
</protein>
<dbReference type="Gene3D" id="3.40.640.10">
    <property type="entry name" value="Type I PLP-dependent aspartate aminotransferase-like (Major domain)"/>
    <property type="match status" value="1"/>
</dbReference>
<comment type="caution">
    <text evidence="6">The sequence shown here is derived from an EMBL/GenBank/DDBJ whole genome shotgun (WGS) entry which is preliminary data.</text>
</comment>
<evidence type="ECO:0000256" key="5">
    <source>
        <dbReference type="RuleBase" id="RU004508"/>
    </source>
</evidence>
<dbReference type="AlphaFoldDB" id="A0A1F7Z3J7"/>
<dbReference type="InterPro" id="IPR015424">
    <property type="entry name" value="PyrdxlP-dep_Trfase"/>
</dbReference>
<dbReference type="GO" id="GO:0030170">
    <property type="term" value="F:pyridoxal phosphate binding"/>
    <property type="evidence" value="ECO:0007669"/>
    <property type="project" value="TreeGrafter"/>
</dbReference>
<dbReference type="Pfam" id="PF01041">
    <property type="entry name" value="DegT_DnrJ_EryC1"/>
    <property type="match status" value="1"/>
</dbReference>
<evidence type="ECO:0000256" key="2">
    <source>
        <dbReference type="ARBA" id="ARBA00037999"/>
    </source>
</evidence>
<evidence type="ECO:0000313" key="6">
    <source>
        <dbReference type="EMBL" id="OGM33345.1"/>
    </source>
</evidence>
<dbReference type="Proteomes" id="UP000177169">
    <property type="component" value="Unassembled WGS sequence"/>
</dbReference>
<keyword evidence="1 4" id="KW-0663">Pyridoxal phosphate</keyword>
<proteinExistence type="inferred from homology"/>
<dbReference type="STRING" id="1802505.A3D01_00450"/>
<dbReference type="CDD" id="cd00616">
    <property type="entry name" value="AHBA_syn"/>
    <property type="match status" value="1"/>
</dbReference>
<reference evidence="6 7" key="1">
    <citation type="journal article" date="2016" name="Nat. Commun.">
        <title>Thousands of microbial genomes shed light on interconnected biogeochemical processes in an aquifer system.</title>
        <authorList>
            <person name="Anantharaman K."/>
            <person name="Brown C.T."/>
            <person name="Hug L.A."/>
            <person name="Sharon I."/>
            <person name="Castelle C.J."/>
            <person name="Probst A.J."/>
            <person name="Thomas B.C."/>
            <person name="Singh A."/>
            <person name="Wilkins M.J."/>
            <person name="Karaoz U."/>
            <person name="Brodie E.L."/>
            <person name="Williams K.H."/>
            <person name="Hubbard S.S."/>
            <person name="Banfield J.F."/>
        </authorList>
    </citation>
    <scope>NUCLEOTIDE SEQUENCE [LARGE SCALE GENOMIC DNA]</scope>
</reference>